<dbReference type="STRING" id="1563681.BFP71_14420"/>
<dbReference type="InterPro" id="IPR021255">
    <property type="entry name" value="DUF2807"/>
</dbReference>
<dbReference type="Pfam" id="PF10988">
    <property type="entry name" value="DUF2807"/>
    <property type="match status" value="1"/>
</dbReference>
<accession>A0A1E5T015</accession>
<comment type="caution">
    <text evidence="3">The sequence shown here is derived from an EMBL/GenBank/DDBJ whole genome shotgun (WGS) entry which is preliminary data.</text>
</comment>
<evidence type="ECO:0000313" key="3">
    <source>
        <dbReference type="EMBL" id="OEK04647.1"/>
    </source>
</evidence>
<feature type="signal peptide" evidence="1">
    <location>
        <begin position="1"/>
        <end position="21"/>
    </location>
</feature>
<dbReference type="Proteomes" id="UP000095552">
    <property type="component" value="Unassembled WGS sequence"/>
</dbReference>
<gene>
    <name evidence="3" type="ORF">BFP71_14420</name>
</gene>
<reference evidence="3 4" key="1">
    <citation type="submission" date="2016-08" db="EMBL/GenBank/DDBJ databases">
        <title>Draft genome of Fabibacter sp. strain SK-8.</title>
        <authorList>
            <person name="Wong S.-K."/>
            <person name="Hamasaki K."/>
            <person name="Yoshizawa S."/>
        </authorList>
    </citation>
    <scope>NUCLEOTIDE SEQUENCE [LARGE SCALE GENOMIC DNA]</scope>
    <source>
        <strain evidence="3 4">SK-8</strain>
    </source>
</reference>
<dbReference type="RefSeq" id="WP_069836151.1">
    <property type="nucleotide sequence ID" value="NZ_MDGQ01000005.1"/>
</dbReference>
<keyword evidence="4" id="KW-1185">Reference proteome</keyword>
<keyword evidence="1" id="KW-0732">Signal</keyword>
<evidence type="ECO:0000313" key="4">
    <source>
        <dbReference type="Proteomes" id="UP000095552"/>
    </source>
</evidence>
<proteinExistence type="predicted"/>
<dbReference type="PROSITE" id="PS51257">
    <property type="entry name" value="PROKAR_LIPOPROTEIN"/>
    <property type="match status" value="1"/>
</dbReference>
<feature type="chain" id="PRO_5009185844" description="Putative auto-transporter adhesin head GIN domain-containing protein" evidence="1">
    <location>
        <begin position="22"/>
        <end position="216"/>
    </location>
</feature>
<name>A0A1E5T015_9BACT</name>
<dbReference type="PANTHER" id="PTHR39200">
    <property type="entry name" value="HYPOTHETICAL EXPORTED PROTEIN"/>
    <property type="match status" value="1"/>
</dbReference>
<dbReference type="PANTHER" id="PTHR39200:SF1">
    <property type="entry name" value="AUTO-TRANSPORTER ADHESIN HEAD GIN DOMAIN-CONTAINING PROTEIN-RELATED"/>
    <property type="match status" value="1"/>
</dbReference>
<dbReference type="AlphaFoldDB" id="A0A1E5T015"/>
<evidence type="ECO:0000259" key="2">
    <source>
        <dbReference type="Pfam" id="PF10988"/>
    </source>
</evidence>
<dbReference type="EMBL" id="MDGQ01000005">
    <property type="protein sequence ID" value="OEK04647.1"/>
    <property type="molecule type" value="Genomic_DNA"/>
</dbReference>
<evidence type="ECO:0000256" key="1">
    <source>
        <dbReference type="SAM" id="SignalP"/>
    </source>
</evidence>
<dbReference type="Gene3D" id="2.160.20.120">
    <property type="match status" value="1"/>
</dbReference>
<feature type="domain" description="Putative auto-transporter adhesin head GIN" evidence="2">
    <location>
        <begin position="40"/>
        <end position="200"/>
    </location>
</feature>
<organism evidence="3 4">
    <name type="scientific">Roseivirga misakiensis</name>
    <dbReference type="NCBI Taxonomy" id="1563681"/>
    <lineage>
        <taxon>Bacteria</taxon>
        <taxon>Pseudomonadati</taxon>
        <taxon>Bacteroidota</taxon>
        <taxon>Cytophagia</taxon>
        <taxon>Cytophagales</taxon>
        <taxon>Roseivirgaceae</taxon>
        <taxon>Roseivirga</taxon>
    </lineage>
</organism>
<sequence length="216" mass="23153">MKLKNLIYLLAICLLASSCDEVNINASGPIITEDRTVATFTSINSSLPGNIIVSQGQDQQLSIVTHSNVLDHIESKVVNGVLELEIKGSIRNLDQLDIYITAPDFEEFRLSGAAKLNTESCLELDDLEVHLSGATSTNLCGLLENLTLHLSGASSFRGYDLMAQDVNVYISGAGEARVMANELLDVNISGAAKVRYKGNPEIRSDISGAGSLVNDN</sequence>
<dbReference type="OrthoDB" id="680270at2"/>
<protein>
    <recommendedName>
        <fullName evidence="2">Putative auto-transporter adhesin head GIN domain-containing protein</fullName>
    </recommendedName>
</protein>